<dbReference type="InterPro" id="IPR010297">
    <property type="entry name" value="DUF900_hydrolase"/>
</dbReference>
<sequence length="373" mass="39939">MPVVGDHRGMPAALLVLISVLLIGCTRPPEIIGIENAAIPASTAPEVSRHRIFIATTRRASEEPGVFLSADRAHLLGLASAEVTVPPTHVVGQLERPEQLPPDPRTEFSAVNAVIYGNDAAMVAAINRELAARPRGERELLLFVHGYNNTTTDALLRLAQFVEDTGFQGVPILFTWASAANASRYVYDLNSALVARGKIKQIANLMAQTNAESSSVFAHSMGTLLTMEGLVDLQQAGTLGRRGTINHIMLASPDIDVDLFRTQLIQLSPEIREKIYVLVSRDDRALRVSSRIAGGVPRVGAANPQQLERLGVTVIDLSEIRDSSSGSHSKFAGSPEVVKLIGAGLNTVGRFGEDTSPALTQILTASPIRILGN</sequence>
<keyword evidence="2" id="KW-1185">Reference proteome</keyword>
<evidence type="ECO:0000313" key="2">
    <source>
        <dbReference type="Proteomes" id="UP001595557"/>
    </source>
</evidence>
<reference evidence="2" key="1">
    <citation type="journal article" date="2019" name="Int. J. Syst. Evol. Microbiol.">
        <title>The Global Catalogue of Microorganisms (GCM) 10K type strain sequencing project: providing services to taxonomists for standard genome sequencing and annotation.</title>
        <authorList>
            <consortium name="The Broad Institute Genomics Platform"/>
            <consortium name="The Broad Institute Genome Sequencing Center for Infectious Disease"/>
            <person name="Wu L."/>
            <person name="Ma J."/>
        </authorList>
    </citation>
    <scope>NUCLEOTIDE SEQUENCE [LARGE SCALE GENOMIC DNA]</scope>
    <source>
        <strain evidence="2">KCTC 52239</strain>
    </source>
</reference>
<evidence type="ECO:0000313" key="1">
    <source>
        <dbReference type="EMBL" id="MFC3168031.1"/>
    </source>
</evidence>
<dbReference type="PIRSF" id="PIRSF033909">
    <property type="entry name" value="UCP033909"/>
    <property type="match status" value="1"/>
</dbReference>
<accession>A0ABV7IE97</accession>
<dbReference type="InterPro" id="IPR014586">
    <property type="entry name" value="UCP033909"/>
</dbReference>
<comment type="caution">
    <text evidence="1">The sequence shown here is derived from an EMBL/GenBank/DDBJ whole genome shotgun (WGS) entry which is preliminary data.</text>
</comment>
<organism evidence="1 2">
    <name type="scientific">Paracoccus fontiphilus</name>
    <dbReference type="NCBI Taxonomy" id="1815556"/>
    <lineage>
        <taxon>Bacteria</taxon>
        <taxon>Pseudomonadati</taxon>
        <taxon>Pseudomonadota</taxon>
        <taxon>Alphaproteobacteria</taxon>
        <taxon>Rhodobacterales</taxon>
        <taxon>Paracoccaceae</taxon>
        <taxon>Paracoccus</taxon>
    </lineage>
</organism>
<keyword evidence="1" id="KW-0378">Hydrolase</keyword>
<dbReference type="SUPFAM" id="SSF53474">
    <property type="entry name" value="alpha/beta-Hydrolases"/>
    <property type="match status" value="1"/>
</dbReference>
<dbReference type="Pfam" id="PF05990">
    <property type="entry name" value="DUF900"/>
    <property type="match status" value="1"/>
</dbReference>
<dbReference type="Gene3D" id="3.40.50.1820">
    <property type="entry name" value="alpha/beta hydrolase"/>
    <property type="match status" value="1"/>
</dbReference>
<protein>
    <submittedName>
        <fullName evidence="1">Alpha/beta hydrolase</fullName>
    </submittedName>
</protein>
<dbReference type="EMBL" id="JBHRTE010000037">
    <property type="protein sequence ID" value="MFC3168031.1"/>
    <property type="molecule type" value="Genomic_DNA"/>
</dbReference>
<dbReference type="InterPro" id="IPR029058">
    <property type="entry name" value="AB_hydrolase_fold"/>
</dbReference>
<dbReference type="PANTHER" id="PTHR36513">
    <property type="entry name" value="ABC TRANSMEMBRANE TYPE-1 DOMAIN-CONTAINING PROTEIN"/>
    <property type="match status" value="1"/>
</dbReference>
<gene>
    <name evidence="1" type="ORF">ACFOD7_08220</name>
</gene>
<dbReference type="PANTHER" id="PTHR36513:SF1">
    <property type="entry name" value="TRANSMEMBRANE PROTEIN"/>
    <property type="match status" value="1"/>
</dbReference>
<dbReference type="GO" id="GO:0016787">
    <property type="term" value="F:hydrolase activity"/>
    <property type="evidence" value="ECO:0007669"/>
    <property type="project" value="UniProtKB-KW"/>
</dbReference>
<dbReference type="Proteomes" id="UP001595557">
    <property type="component" value="Unassembled WGS sequence"/>
</dbReference>
<name>A0ABV7IE97_9RHOB</name>
<proteinExistence type="predicted"/>
<dbReference type="RefSeq" id="WP_242690184.1">
    <property type="nucleotide sequence ID" value="NZ_JAFNAW010000037.1"/>
</dbReference>